<proteinExistence type="predicted"/>
<reference evidence="2 3" key="1">
    <citation type="submission" date="2017-11" db="EMBL/GenBank/DDBJ databases">
        <title>Genomic Encyclopedia of Archaeal and Bacterial Type Strains, Phase II (KMG-II): From Individual Species to Whole Genera.</title>
        <authorList>
            <person name="Goeker M."/>
        </authorList>
    </citation>
    <scope>NUCLEOTIDE SEQUENCE [LARGE SCALE GENOMIC DNA]</scope>
    <source>
        <strain evidence="2 3">DSM 27617</strain>
    </source>
</reference>
<dbReference type="Proteomes" id="UP000228740">
    <property type="component" value="Unassembled WGS sequence"/>
</dbReference>
<evidence type="ECO:0000259" key="1">
    <source>
        <dbReference type="PROSITE" id="PS01124"/>
    </source>
</evidence>
<dbReference type="Gene3D" id="1.10.10.60">
    <property type="entry name" value="Homeodomain-like"/>
    <property type="match status" value="1"/>
</dbReference>
<dbReference type="InterPro" id="IPR018060">
    <property type="entry name" value="HTH_AraC"/>
</dbReference>
<dbReference type="GO" id="GO:0043565">
    <property type="term" value="F:sequence-specific DNA binding"/>
    <property type="evidence" value="ECO:0007669"/>
    <property type="project" value="InterPro"/>
</dbReference>
<dbReference type="GO" id="GO:0003700">
    <property type="term" value="F:DNA-binding transcription factor activity"/>
    <property type="evidence" value="ECO:0007669"/>
    <property type="project" value="InterPro"/>
</dbReference>
<evidence type="ECO:0000313" key="2">
    <source>
        <dbReference type="EMBL" id="PJJ66931.1"/>
    </source>
</evidence>
<comment type="caution">
    <text evidence="2">The sequence shown here is derived from an EMBL/GenBank/DDBJ whole genome shotgun (WGS) entry which is preliminary data.</text>
</comment>
<accession>A0A2M9C7W0</accession>
<name>A0A2M9C7W0_9FLAO</name>
<evidence type="ECO:0000313" key="3">
    <source>
        <dbReference type="Proteomes" id="UP000228740"/>
    </source>
</evidence>
<dbReference type="RefSeq" id="WP_100375677.1">
    <property type="nucleotide sequence ID" value="NZ_PGFD01000001.1"/>
</dbReference>
<gene>
    <name evidence="2" type="ORF">CLV73_0925</name>
</gene>
<dbReference type="SMART" id="SM00342">
    <property type="entry name" value="HTH_ARAC"/>
    <property type="match status" value="1"/>
</dbReference>
<organism evidence="2 3">
    <name type="scientific">Chryseobacterium geocarposphaerae</name>
    <dbReference type="NCBI Taxonomy" id="1416776"/>
    <lineage>
        <taxon>Bacteria</taxon>
        <taxon>Pseudomonadati</taxon>
        <taxon>Bacteroidota</taxon>
        <taxon>Flavobacteriia</taxon>
        <taxon>Flavobacteriales</taxon>
        <taxon>Weeksellaceae</taxon>
        <taxon>Chryseobacterium group</taxon>
        <taxon>Chryseobacterium</taxon>
    </lineage>
</organism>
<dbReference type="AlphaFoldDB" id="A0A2M9C7W0"/>
<sequence>MKVNFYKPNHPVLEKYIEGYYFIAKDDSNATLNYITFPDNYFIISACENVLFFRDQNKVEISASNEENIFIDFVSRCNSPVEIRYKQPINEITVYFKPLGIYHFFSSVESRFLKQEIISSDCKEVMKTILTKQDRKNQTDMLEKYWLSKYQEKNLSTIQSIVNDLYSDLKIEEIAEKHTISRQYVNKLCTKFLGKSASEFRKIQRFRNSVSLNKSVKNLTELSYENLFYDQSHFIKNFKNLTKIQPHKFFENVNTEDKNLWFFI</sequence>
<dbReference type="PROSITE" id="PS01124">
    <property type="entry name" value="HTH_ARAC_FAMILY_2"/>
    <property type="match status" value="1"/>
</dbReference>
<dbReference type="OrthoDB" id="662446at2"/>
<protein>
    <submittedName>
        <fullName evidence="2">AraC-like DNA-binding protein</fullName>
    </submittedName>
</protein>
<keyword evidence="3" id="KW-1185">Reference proteome</keyword>
<keyword evidence="2" id="KW-0238">DNA-binding</keyword>
<dbReference type="EMBL" id="PGFD01000001">
    <property type="protein sequence ID" value="PJJ66931.1"/>
    <property type="molecule type" value="Genomic_DNA"/>
</dbReference>
<feature type="domain" description="HTH araC/xylS-type" evidence="1">
    <location>
        <begin position="155"/>
        <end position="252"/>
    </location>
</feature>
<dbReference type="Pfam" id="PF12833">
    <property type="entry name" value="HTH_18"/>
    <property type="match status" value="1"/>
</dbReference>